<dbReference type="InterPro" id="IPR036390">
    <property type="entry name" value="WH_DNA-bd_sf"/>
</dbReference>
<dbReference type="GO" id="GO:0030246">
    <property type="term" value="F:carbohydrate binding"/>
    <property type="evidence" value="ECO:0007669"/>
    <property type="project" value="InterPro"/>
</dbReference>
<dbReference type="InterPro" id="IPR007324">
    <property type="entry name" value="Sugar-bd_dom_put"/>
</dbReference>
<proteinExistence type="inferred from homology"/>
<evidence type="ECO:0000256" key="4">
    <source>
        <dbReference type="ARBA" id="ARBA00023163"/>
    </source>
</evidence>
<dbReference type="Pfam" id="PF13412">
    <property type="entry name" value="HTH_24"/>
    <property type="match status" value="1"/>
</dbReference>
<dbReference type="GO" id="GO:0003677">
    <property type="term" value="F:DNA binding"/>
    <property type="evidence" value="ECO:0007669"/>
    <property type="project" value="UniProtKB-KW"/>
</dbReference>
<dbReference type="Proteomes" id="UP000013782">
    <property type="component" value="Unassembled WGS sequence"/>
</dbReference>
<protein>
    <recommendedName>
        <fullName evidence="5">Sugar-binding domain-containing protein</fullName>
    </recommendedName>
</protein>
<evidence type="ECO:0000313" key="7">
    <source>
        <dbReference type="Proteomes" id="UP000013782"/>
    </source>
</evidence>
<dbReference type="Pfam" id="PF04198">
    <property type="entry name" value="Sugar-bind"/>
    <property type="match status" value="1"/>
</dbReference>
<dbReference type="RefSeq" id="WP_010758112.1">
    <property type="nucleotide sequence ID" value="NZ_ASWD01000001.1"/>
</dbReference>
<dbReference type="InterPro" id="IPR036388">
    <property type="entry name" value="WH-like_DNA-bd_sf"/>
</dbReference>
<evidence type="ECO:0000256" key="2">
    <source>
        <dbReference type="ARBA" id="ARBA00023015"/>
    </source>
</evidence>
<evidence type="ECO:0000313" key="6">
    <source>
        <dbReference type="EMBL" id="EOH91828.1"/>
    </source>
</evidence>
<sequence length="309" mass="34407">MIEREEMMLKAALYYYEDEITQSEIAKLLKISRPTVAALLQEAKDKGIVKITIQHSQLRTIKLQEQLMKRYQLANVKIASAAKEEADSLKAAAGKLCMELIEPLLPSIRRLGIGWGTTLFEYVQQANYLHLESLKIIPLIGGNGLATVRFHSNHLAFVLSQKYHCEVSYFYAPAIADTQAVKDTLVETNLIKEVMEEGRQVDLAVLGVGDPIHSSTYEKLDYISDEDTALLMEENIIGDIGGTFFKADGKALQTGIAQRMLGIKLADIEKIDRVVIVATGKEKAKSIQTLLKMSVITDLIIDEELAQLL</sequence>
<dbReference type="HOGENOM" id="CLU_054506_1_1_9"/>
<evidence type="ECO:0000256" key="1">
    <source>
        <dbReference type="ARBA" id="ARBA00010466"/>
    </source>
</evidence>
<evidence type="ECO:0000259" key="5">
    <source>
        <dbReference type="Pfam" id="PF04198"/>
    </source>
</evidence>
<evidence type="ECO:0000256" key="3">
    <source>
        <dbReference type="ARBA" id="ARBA00023125"/>
    </source>
</evidence>
<dbReference type="PANTHER" id="PTHR34294:SF12">
    <property type="entry name" value="SUGAR-BINDING TRANSCRIPTIONAL REGULATOR"/>
    <property type="match status" value="1"/>
</dbReference>
<comment type="caution">
    <text evidence="6">The sequence shown here is derived from an EMBL/GenBank/DDBJ whole genome shotgun (WGS) entry which is preliminary data.</text>
</comment>
<comment type="similarity">
    <text evidence="1">Belongs to the SorC transcriptional regulatory family.</text>
</comment>
<dbReference type="SUPFAM" id="SSF100950">
    <property type="entry name" value="NagB/RpiA/CoA transferase-like"/>
    <property type="match status" value="1"/>
</dbReference>
<dbReference type="STRING" id="160454.RV10_GL005013"/>
<organism evidence="6 7">
    <name type="scientific">Enterococcus pallens ATCC BAA-351</name>
    <dbReference type="NCBI Taxonomy" id="1158607"/>
    <lineage>
        <taxon>Bacteria</taxon>
        <taxon>Bacillati</taxon>
        <taxon>Bacillota</taxon>
        <taxon>Bacilli</taxon>
        <taxon>Lactobacillales</taxon>
        <taxon>Enterococcaceae</taxon>
        <taxon>Enterococcus</taxon>
    </lineage>
</organism>
<dbReference type="InterPro" id="IPR037171">
    <property type="entry name" value="NagB/RpiA_transferase-like"/>
</dbReference>
<keyword evidence="3" id="KW-0238">DNA-binding</keyword>
<name>R2Q9B0_9ENTE</name>
<accession>R2Q9B0</accession>
<dbReference type="OrthoDB" id="58802at2"/>
<reference evidence="6 7" key="1">
    <citation type="submission" date="2013-02" db="EMBL/GenBank/DDBJ databases">
        <title>The Genome Sequence of Enterococcus pallens BAA-351.</title>
        <authorList>
            <consortium name="The Broad Institute Genome Sequencing Platform"/>
            <consortium name="The Broad Institute Genome Sequencing Center for Infectious Disease"/>
            <person name="Earl A.M."/>
            <person name="Gilmore M.S."/>
            <person name="Lebreton F."/>
            <person name="Walker B."/>
            <person name="Young S.K."/>
            <person name="Zeng Q."/>
            <person name="Gargeya S."/>
            <person name="Fitzgerald M."/>
            <person name="Haas B."/>
            <person name="Abouelleil A."/>
            <person name="Alvarado L."/>
            <person name="Arachchi H.M."/>
            <person name="Berlin A.M."/>
            <person name="Chapman S.B."/>
            <person name="Dewar J."/>
            <person name="Goldberg J."/>
            <person name="Griggs A."/>
            <person name="Gujja S."/>
            <person name="Hansen M."/>
            <person name="Howarth C."/>
            <person name="Imamovic A."/>
            <person name="Larimer J."/>
            <person name="McCowan C."/>
            <person name="Murphy C."/>
            <person name="Neiman D."/>
            <person name="Pearson M."/>
            <person name="Priest M."/>
            <person name="Roberts A."/>
            <person name="Saif S."/>
            <person name="Shea T."/>
            <person name="Sisk P."/>
            <person name="Sykes S."/>
            <person name="Wortman J."/>
            <person name="Nusbaum C."/>
            <person name="Birren B."/>
        </authorList>
    </citation>
    <scope>NUCLEOTIDE SEQUENCE [LARGE SCALE GENOMIC DNA]</scope>
    <source>
        <strain evidence="6 7">ATCC BAA-351</strain>
    </source>
</reference>
<dbReference type="PATRIC" id="fig|1158607.3.peg.3117"/>
<dbReference type="EMBL" id="AJAQ01000033">
    <property type="protein sequence ID" value="EOH91828.1"/>
    <property type="molecule type" value="Genomic_DNA"/>
</dbReference>
<gene>
    <name evidence="6" type="ORF">UAU_03130</name>
</gene>
<dbReference type="Gene3D" id="1.10.10.10">
    <property type="entry name" value="Winged helix-like DNA-binding domain superfamily/Winged helix DNA-binding domain"/>
    <property type="match status" value="1"/>
</dbReference>
<dbReference type="SUPFAM" id="SSF46785">
    <property type="entry name" value="Winged helix' DNA-binding domain"/>
    <property type="match status" value="1"/>
</dbReference>
<keyword evidence="2" id="KW-0805">Transcription regulation</keyword>
<dbReference type="Gene3D" id="3.40.50.1360">
    <property type="match status" value="1"/>
</dbReference>
<dbReference type="AlphaFoldDB" id="R2Q9B0"/>
<keyword evidence="4" id="KW-0804">Transcription</keyword>
<keyword evidence="7" id="KW-1185">Reference proteome</keyword>
<dbReference type="InterPro" id="IPR051054">
    <property type="entry name" value="SorC_transcr_regulators"/>
</dbReference>
<feature type="domain" description="Sugar-binding" evidence="5">
    <location>
        <begin position="58"/>
        <end position="308"/>
    </location>
</feature>
<dbReference type="PANTHER" id="PTHR34294">
    <property type="entry name" value="TRANSCRIPTIONAL REGULATOR-RELATED"/>
    <property type="match status" value="1"/>
</dbReference>
<dbReference type="eggNOG" id="COG2390">
    <property type="taxonomic scope" value="Bacteria"/>
</dbReference>